<evidence type="ECO:0000259" key="1">
    <source>
        <dbReference type="PROSITE" id="PS50097"/>
    </source>
</evidence>
<protein>
    <recommendedName>
        <fullName evidence="1">BTB domain-containing protein</fullName>
    </recommendedName>
</protein>
<dbReference type="InterPro" id="IPR000210">
    <property type="entry name" value="BTB/POZ_dom"/>
</dbReference>
<dbReference type="AlphaFoldDB" id="A0A9P7YS24"/>
<keyword evidence="3" id="KW-1185">Reference proteome</keyword>
<dbReference type="InterPro" id="IPR011333">
    <property type="entry name" value="SKP1/BTB/POZ_sf"/>
</dbReference>
<dbReference type="SMART" id="SM00225">
    <property type="entry name" value="BTB"/>
    <property type="match status" value="1"/>
</dbReference>
<dbReference type="EMBL" id="MU251368">
    <property type="protein sequence ID" value="KAG9238601.1"/>
    <property type="molecule type" value="Genomic_DNA"/>
</dbReference>
<reference evidence="2" key="1">
    <citation type="journal article" date="2021" name="IMA Fungus">
        <title>Genomic characterization of three marine fungi, including Emericellopsis atlantica sp. nov. with signatures of a generalist lifestyle and marine biomass degradation.</title>
        <authorList>
            <person name="Hagestad O.C."/>
            <person name="Hou L."/>
            <person name="Andersen J.H."/>
            <person name="Hansen E.H."/>
            <person name="Altermark B."/>
            <person name="Li C."/>
            <person name="Kuhnert E."/>
            <person name="Cox R.J."/>
            <person name="Crous P.W."/>
            <person name="Spatafora J.W."/>
            <person name="Lail K."/>
            <person name="Amirebrahimi M."/>
            <person name="Lipzen A."/>
            <person name="Pangilinan J."/>
            <person name="Andreopoulos W."/>
            <person name="Hayes R.D."/>
            <person name="Ng V."/>
            <person name="Grigoriev I.V."/>
            <person name="Jackson S.A."/>
            <person name="Sutton T.D.S."/>
            <person name="Dobson A.D.W."/>
            <person name="Rama T."/>
        </authorList>
    </citation>
    <scope>NUCLEOTIDE SEQUENCE</scope>
    <source>
        <strain evidence="2">TRa018bII</strain>
    </source>
</reference>
<dbReference type="CDD" id="cd18186">
    <property type="entry name" value="BTB_POZ_ZBTB_KLHL-like"/>
    <property type="match status" value="1"/>
</dbReference>
<accession>A0A9P7YS24</accession>
<dbReference type="OrthoDB" id="6359816at2759"/>
<dbReference type="PANTHER" id="PTHR47843">
    <property type="entry name" value="BTB DOMAIN-CONTAINING PROTEIN-RELATED"/>
    <property type="match status" value="1"/>
</dbReference>
<dbReference type="SUPFAM" id="SSF54695">
    <property type="entry name" value="POZ domain"/>
    <property type="match status" value="1"/>
</dbReference>
<dbReference type="Pfam" id="PF00651">
    <property type="entry name" value="BTB"/>
    <property type="match status" value="1"/>
</dbReference>
<proteinExistence type="predicted"/>
<organism evidence="2 3">
    <name type="scientific">Amylocarpus encephaloides</name>
    <dbReference type="NCBI Taxonomy" id="45428"/>
    <lineage>
        <taxon>Eukaryota</taxon>
        <taxon>Fungi</taxon>
        <taxon>Dikarya</taxon>
        <taxon>Ascomycota</taxon>
        <taxon>Pezizomycotina</taxon>
        <taxon>Leotiomycetes</taxon>
        <taxon>Helotiales</taxon>
        <taxon>Helotiales incertae sedis</taxon>
        <taxon>Amylocarpus</taxon>
    </lineage>
</organism>
<dbReference type="Proteomes" id="UP000824998">
    <property type="component" value="Unassembled WGS sequence"/>
</dbReference>
<sequence length="245" mass="28149">MASLAPSIVPKKEQMLHEVQGHELITIFIGPKREKFSLHKDLLCAHSSYFAITLKIYTKNDLKKARINELHMPDEDPIIFGFLNDYLYRSLLPTQSADYFPELYSMAERLCMEDLMNKTVDSLKNLLATGTAFYSSVAVKNVYAITDEGSKFRDLVMFTLAAVFNDNRNPPMEWWKAYQDVMEAVPRIAVDLFRVQLEYRELLKRVDTVADAIAKLPNGAFHVRNPQVGMRQSARCQLLNYGLLF</sequence>
<evidence type="ECO:0000313" key="3">
    <source>
        <dbReference type="Proteomes" id="UP000824998"/>
    </source>
</evidence>
<comment type="caution">
    <text evidence="2">The sequence shown here is derived from an EMBL/GenBank/DDBJ whole genome shotgun (WGS) entry which is preliminary data.</text>
</comment>
<dbReference type="PROSITE" id="PS50097">
    <property type="entry name" value="BTB"/>
    <property type="match status" value="1"/>
</dbReference>
<name>A0A9P7YS24_9HELO</name>
<gene>
    <name evidence="2" type="ORF">BJ875DRAFT_437380</name>
</gene>
<evidence type="ECO:0000313" key="2">
    <source>
        <dbReference type="EMBL" id="KAG9238601.1"/>
    </source>
</evidence>
<dbReference type="Gene3D" id="3.30.710.10">
    <property type="entry name" value="Potassium Channel Kv1.1, Chain A"/>
    <property type="match status" value="1"/>
</dbReference>
<feature type="domain" description="BTB" evidence="1">
    <location>
        <begin position="23"/>
        <end position="96"/>
    </location>
</feature>